<dbReference type="AlphaFoldDB" id="A0A540VJY6"/>
<keyword evidence="2" id="KW-1185">Reference proteome</keyword>
<proteinExistence type="predicted"/>
<reference evidence="1 2" key="1">
    <citation type="submission" date="2019-06" db="EMBL/GenBank/DDBJ databases">
        <title>Genome sequence of Litorilinea aerophila BAA-2444.</title>
        <authorList>
            <person name="Maclea K.S."/>
            <person name="Maurais E.G."/>
            <person name="Iannazzi L.C."/>
        </authorList>
    </citation>
    <scope>NUCLEOTIDE SEQUENCE [LARGE SCALE GENOMIC DNA]</scope>
    <source>
        <strain evidence="1 2">ATCC BAA-2444</strain>
    </source>
</reference>
<evidence type="ECO:0000313" key="2">
    <source>
        <dbReference type="Proteomes" id="UP000317371"/>
    </source>
</evidence>
<name>A0A540VJY6_9CHLR</name>
<evidence type="ECO:0000313" key="1">
    <source>
        <dbReference type="EMBL" id="TQE97036.1"/>
    </source>
</evidence>
<organism evidence="1 2">
    <name type="scientific">Litorilinea aerophila</name>
    <dbReference type="NCBI Taxonomy" id="1204385"/>
    <lineage>
        <taxon>Bacteria</taxon>
        <taxon>Bacillati</taxon>
        <taxon>Chloroflexota</taxon>
        <taxon>Caldilineae</taxon>
        <taxon>Caldilineales</taxon>
        <taxon>Caldilineaceae</taxon>
        <taxon>Litorilinea</taxon>
    </lineage>
</organism>
<evidence type="ECO:0008006" key="3">
    <source>
        <dbReference type="Google" id="ProtNLM"/>
    </source>
</evidence>
<protein>
    <recommendedName>
        <fullName evidence="3">Phosphonate ABC transporter, permease protein PhnE</fullName>
    </recommendedName>
</protein>
<comment type="caution">
    <text evidence="1">The sequence shown here is derived from an EMBL/GenBank/DDBJ whole genome shotgun (WGS) entry which is preliminary data.</text>
</comment>
<sequence>MVRPHRRWLRLYLILVLGMGLLGAWYATAHWQIRPQDLDLSAFNQNGDWIDFIAALGEEVIQLFFGVTSGS</sequence>
<dbReference type="EMBL" id="VIGC01000005">
    <property type="protein sequence ID" value="TQE97036.1"/>
    <property type="molecule type" value="Genomic_DNA"/>
</dbReference>
<dbReference type="RefSeq" id="WP_141609021.1">
    <property type="nucleotide sequence ID" value="NZ_VIGC02000005.1"/>
</dbReference>
<dbReference type="OrthoDB" id="9994930at2"/>
<gene>
    <name evidence="1" type="ORF">FKZ61_05215</name>
</gene>
<accession>A0A540VJY6</accession>
<dbReference type="InParanoid" id="A0A540VJY6"/>
<dbReference type="Proteomes" id="UP000317371">
    <property type="component" value="Unassembled WGS sequence"/>
</dbReference>